<dbReference type="FunFam" id="3.20.20.105:FF:000004">
    <property type="entry name" value="Queuine tRNA-ribosyltransferase"/>
    <property type="match status" value="1"/>
</dbReference>
<dbReference type="Pfam" id="PF01702">
    <property type="entry name" value="TGT"/>
    <property type="match status" value="2"/>
</dbReference>
<dbReference type="GO" id="GO:0002099">
    <property type="term" value="P:tRNA wobble guanine modification"/>
    <property type="evidence" value="ECO:0007669"/>
    <property type="project" value="TreeGrafter"/>
</dbReference>
<feature type="transmembrane region" description="Helical" evidence="2">
    <location>
        <begin position="554"/>
        <end position="575"/>
    </location>
</feature>
<dbReference type="Proteomes" id="UP000694416">
    <property type="component" value="Unplaced"/>
</dbReference>
<evidence type="ECO:0000259" key="3">
    <source>
        <dbReference type="Pfam" id="PF01702"/>
    </source>
</evidence>
<evidence type="ECO:0000313" key="5">
    <source>
        <dbReference type="Proteomes" id="UP000694416"/>
    </source>
</evidence>
<protein>
    <recommendedName>
        <fullName evidence="3">tRNA-guanine(15) transglycosylase-like domain-containing protein</fullName>
    </recommendedName>
</protein>
<dbReference type="GO" id="GO:0005737">
    <property type="term" value="C:cytoplasm"/>
    <property type="evidence" value="ECO:0007669"/>
    <property type="project" value="TreeGrafter"/>
</dbReference>
<keyword evidence="1" id="KW-0819">tRNA processing</keyword>
<dbReference type="SUPFAM" id="SSF51713">
    <property type="entry name" value="tRNA-guanine transglycosylase"/>
    <property type="match status" value="1"/>
</dbReference>
<keyword evidence="2" id="KW-0812">Transmembrane</keyword>
<dbReference type="Gene3D" id="3.20.20.105">
    <property type="entry name" value="Queuine tRNA-ribosyltransferase-like"/>
    <property type="match status" value="1"/>
</dbReference>
<organism evidence="4 5">
    <name type="scientific">Piliocolobus tephrosceles</name>
    <name type="common">Ugandan red Colobus</name>
    <dbReference type="NCBI Taxonomy" id="591936"/>
    <lineage>
        <taxon>Eukaryota</taxon>
        <taxon>Metazoa</taxon>
        <taxon>Chordata</taxon>
        <taxon>Craniata</taxon>
        <taxon>Vertebrata</taxon>
        <taxon>Euteleostomi</taxon>
        <taxon>Mammalia</taxon>
        <taxon>Eutheria</taxon>
        <taxon>Euarchontoglires</taxon>
        <taxon>Primates</taxon>
        <taxon>Haplorrhini</taxon>
        <taxon>Catarrhini</taxon>
        <taxon>Cercopithecidae</taxon>
        <taxon>Colobinae</taxon>
        <taxon>Piliocolobus</taxon>
    </lineage>
</organism>
<dbReference type="InterPro" id="IPR050076">
    <property type="entry name" value="ArchSynthase1/Queuine_TRR"/>
</dbReference>
<reference evidence="4" key="2">
    <citation type="submission" date="2025-09" db="UniProtKB">
        <authorList>
            <consortium name="Ensembl"/>
        </authorList>
    </citation>
    <scope>IDENTIFICATION</scope>
</reference>
<evidence type="ECO:0000256" key="2">
    <source>
        <dbReference type="SAM" id="Phobius"/>
    </source>
</evidence>
<evidence type="ECO:0000313" key="4">
    <source>
        <dbReference type="Ensembl" id="ENSPTEP00000015868.1"/>
    </source>
</evidence>
<reference evidence="4" key="1">
    <citation type="submission" date="2025-08" db="UniProtKB">
        <authorList>
            <consortium name="Ensembl"/>
        </authorList>
    </citation>
    <scope>IDENTIFICATION</scope>
</reference>
<dbReference type="PANTHER" id="PTHR46499">
    <property type="entry name" value="QUEUINE TRNA-RIBOSYLTRANSFERASE"/>
    <property type="match status" value="1"/>
</dbReference>
<keyword evidence="2" id="KW-1133">Transmembrane helix</keyword>
<feature type="transmembrane region" description="Helical" evidence="2">
    <location>
        <begin position="471"/>
        <end position="492"/>
    </location>
</feature>
<dbReference type="NCBIfam" id="TIGR00449">
    <property type="entry name" value="tgt_general"/>
    <property type="match status" value="2"/>
</dbReference>
<feature type="domain" description="tRNA-guanine(15) transglycosylase-like" evidence="3">
    <location>
        <begin position="337"/>
        <end position="591"/>
    </location>
</feature>
<name>A0A8C9H4S5_9PRIM</name>
<keyword evidence="2" id="KW-0472">Membrane</keyword>
<dbReference type="InterPro" id="IPR036511">
    <property type="entry name" value="TGT-like_sf"/>
</dbReference>
<dbReference type="InterPro" id="IPR002616">
    <property type="entry name" value="tRNA_ribo_trans-like"/>
</dbReference>
<accession>A0A8C9H4S5</accession>
<sequence length="691" mass="79997">MENDLVNKKSIVSSKNLPKSAICLDTSFEESNIKKKRKKNKKNDDENISNVNNDNYFEKYKHEEPMMFDFLTEQDYNNYNKCELFFKNHFENIDMKNINEVVTKLRNEKDNIYLSNYVSSSSDSEGGDVTECNDKRSGEYKKNLKLINLNRSKRARLNVIVIKKKYISGSGSSSSSSSSGAHNTVIMTPIFMPVGTKSCIKGLLSEEVENLCKYIILSNTYHLSNIYDMDTFKKNKDINNFIKFPNSVLTDSGGFQMVSLSKRIKILEEGIVFNNIYDSYNIKKNIDYLMGRTTNHDMSIYDANPVIDSINSNVNFGTDTISTVNNASTTDKQYVSMGEDILLSPEISIRLQNYIGADIIMALDDVRSALEPDIKKIEDATYRTNRWLVRCIKSHQNKNNQTLFGIIQGGLNINLRNKSMDFIIRQKLNGYAVGGLCGGEKKKKFIEIIHHCSNEKVNKKYNYLPINKCRYIMGIGYIIDILLCSIFGYDMFDCVYPTRTARFNTALSFDGTIKLKQAQYKYDFTPIVKHCKCYVCMKYTRASIHMLISKKNPIVNILLTIHNIFFILHFCYLMRVSIFSNKIDYFVTTVLYNNFVIGVKNGNYKIPDDDKKQLDTSYNQQLNGHDKEWLDEHDQLKINEKKKKQNYQNINNMTEQLTHCIENEKKIKELKNNLPFWLLQALQYANIELKF</sequence>
<proteinExistence type="predicted"/>
<dbReference type="AlphaFoldDB" id="A0A8C9H4S5"/>
<feature type="domain" description="tRNA-guanine(15) transglycosylase-like" evidence="3">
    <location>
        <begin position="182"/>
        <end position="279"/>
    </location>
</feature>
<dbReference type="PANTHER" id="PTHR46499:SF1">
    <property type="entry name" value="QUEUINE TRNA-RIBOSYLTRANSFERASE"/>
    <property type="match status" value="1"/>
</dbReference>
<keyword evidence="5" id="KW-1185">Reference proteome</keyword>
<evidence type="ECO:0000256" key="1">
    <source>
        <dbReference type="ARBA" id="ARBA00022694"/>
    </source>
</evidence>
<dbReference type="Ensembl" id="ENSPTET00000023589.1">
    <property type="protein sequence ID" value="ENSPTEP00000015868.1"/>
    <property type="gene ID" value="ENSPTEG00000017487.1"/>
</dbReference>